<gene>
    <name evidence="4" type="ORF">MVEN_01462000</name>
</gene>
<reference evidence="4" key="1">
    <citation type="submission" date="2020-05" db="EMBL/GenBank/DDBJ databases">
        <title>Mycena genomes resolve the evolution of fungal bioluminescence.</title>
        <authorList>
            <person name="Tsai I.J."/>
        </authorList>
    </citation>
    <scope>NUCLEOTIDE SEQUENCE</scope>
    <source>
        <strain evidence="4">CCC161011</strain>
    </source>
</reference>
<dbReference type="Proteomes" id="UP000620124">
    <property type="component" value="Unassembled WGS sequence"/>
</dbReference>
<feature type="transmembrane region" description="Helical" evidence="2">
    <location>
        <begin position="113"/>
        <end position="140"/>
    </location>
</feature>
<evidence type="ECO:0000259" key="3">
    <source>
        <dbReference type="Pfam" id="PF20152"/>
    </source>
</evidence>
<feature type="transmembrane region" description="Helical" evidence="2">
    <location>
        <begin position="85"/>
        <end position="106"/>
    </location>
</feature>
<keyword evidence="2" id="KW-1133">Transmembrane helix</keyword>
<evidence type="ECO:0000256" key="2">
    <source>
        <dbReference type="SAM" id="Phobius"/>
    </source>
</evidence>
<evidence type="ECO:0000313" key="4">
    <source>
        <dbReference type="EMBL" id="KAF7347080.1"/>
    </source>
</evidence>
<organism evidence="4 5">
    <name type="scientific">Mycena venus</name>
    <dbReference type="NCBI Taxonomy" id="2733690"/>
    <lineage>
        <taxon>Eukaryota</taxon>
        <taxon>Fungi</taxon>
        <taxon>Dikarya</taxon>
        <taxon>Basidiomycota</taxon>
        <taxon>Agaricomycotina</taxon>
        <taxon>Agaricomycetes</taxon>
        <taxon>Agaricomycetidae</taxon>
        <taxon>Agaricales</taxon>
        <taxon>Marasmiineae</taxon>
        <taxon>Mycenaceae</taxon>
        <taxon>Mycena</taxon>
    </lineage>
</organism>
<dbReference type="OrthoDB" id="3203775at2759"/>
<keyword evidence="2" id="KW-0812">Transmembrane</keyword>
<dbReference type="Pfam" id="PF20152">
    <property type="entry name" value="DUF6534"/>
    <property type="match status" value="1"/>
</dbReference>
<dbReference type="PANTHER" id="PTHR40465:SF1">
    <property type="entry name" value="DUF6534 DOMAIN-CONTAINING PROTEIN"/>
    <property type="match status" value="1"/>
</dbReference>
<proteinExistence type="predicted"/>
<feature type="transmembrane region" description="Helical" evidence="2">
    <location>
        <begin position="221"/>
        <end position="243"/>
    </location>
</feature>
<keyword evidence="5" id="KW-1185">Reference proteome</keyword>
<feature type="domain" description="DUF6534" evidence="3">
    <location>
        <begin position="160"/>
        <end position="246"/>
    </location>
</feature>
<feature type="transmembrane region" description="Helical" evidence="2">
    <location>
        <begin position="187"/>
        <end position="215"/>
    </location>
</feature>
<evidence type="ECO:0000313" key="5">
    <source>
        <dbReference type="Proteomes" id="UP000620124"/>
    </source>
</evidence>
<accession>A0A8H7CR35</accession>
<dbReference type="InterPro" id="IPR045339">
    <property type="entry name" value="DUF6534"/>
</dbReference>
<keyword evidence="2" id="KW-0472">Membrane</keyword>
<evidence type="ECO:0000256" key="1">
    <source>
        <dbReference type="SAM" id="MobiDB-lite"/>
    </source>
</evidence>
<protein>
    <recommendedName>
        <fullName evidence="3">DUF6534 domain-containing protein</fullName>
    </recommendedName>
</protein>
<name>A0A8H7CR35_9AGAR</name>
<dbReference type="AlphaFoldDB" id="A0A8H7CR35"/>
<feature type="transmembrane region" description="Helical" evidence="2">
    <location>
        <begin position="42"/>
        <end position="65"/>
    </location>
</feature>
<feature type="transmembrane region" description="Helical" evidence="2">
    <location>
        <begin position="6"/>
        <end position="30"/>
    </location>
</feature>
<feature type="transmembrane region" description="Helical" evidence="2">
    <location>
        <begin position="152"/>
        <end position="175"/>
    </location>
</feature>
<feature type="region of interest" description="Disordered" evidence="1">
    <location>
        <begin position="309"/>
        <end position="355"/>
    </location>
</feature>
<sequence length="355" mass="39443">MDAITGALLIGTWASSLLYTAELYQVVYYYRHFKNDNWRLKTLVWVAFFIDTVALLNDYACVYLYTITHAGDTAYLADQNWTIPVYVFTTIFVAIAAQTFLVTRYWKFTRKNFITLFLCLLIFAGFAGSFTCGVMVAIFPAFKDRSKLQIPAILWLITEAAADLGIAAALLWEFLRARTTSTETRNLVNRLVTVTLQTGTAAATIAVTSLVGYLLNEEGNIGIGIAWCLGRTYVLSMLSNLNVRESGRVRTSQTSKAATSTTPGTSVAFAYPGTEMDTPNLSGLYAHRTAVVHIESQPDLHPGSITIKSSMHGPEHATDIEMGPLSWRKEEEELNSNTERAADEQKTNRMTNRGH</sequence>
<dbReference type="EMBL" id="JACAZI010000012">
    <property type="protein sequence ID" value="KAF7347080.1"/>
    <property type="molecule type" value="Genomic_DNA"/>
</dbReference>
<dbReference type="PANTHER" id="PTHR40465">
    <property type="entry name" value="CHROMOSOME 1, WHOLE GENOME SHOTGUN SEQUENCE"/>
    <property type="match status" value="1"/>
</dbReference>
<comment type="caution">
    <text evidence="4">The sequence shown here is derived from an EMBL/GenBank/DDBJ whole genome shotgun (WGS) entry which is preliminary data.</text>
</comment>